<dbReference type="Gene3D" id="3.30.70.330">
    <property type="match status" value="5"/>
</dbReference>
<comment type="caution">
    <text evidence="5">The sequence shown here is derived from an EMBL/GenBank/DDBJ whole genome shotgun (WGS) entry which is preliminary data.</text>
</comment>
<keyword evidence="6" id="KW-1185">Reference proteome</keyword>
<keyword evidence="1 2" id="KW-0694">RNA-binding</keyword>
<name>A0A8H5BMV4_9AGAR</name>
<dbReference type="CDD" id="cd12565">
    <property type="entry name" value="RRM1_MRD1"/>
    <property type="match status" value="1"/>
</dbReference>
<feature type="domain" description="RRM" evidence="4">
    <location>
        <begin position="598"/>
        <end position="681"/>
    </location>
</feature>
<reference evidence="5 6" key="1">
    <citation type="journal article" date="2020" name="ISME J.">
        <title>Uncovering the hidden diversity of litter-decomposition mechanisms in mushroom-forming fungi.</title>
        <authorList>
            <person name="Floudas D."/>
            <person name="Bentzer J."/>
            <person name="Ahren D."/>
            <person name="Johansson T."/>
            <person name="Persson P."/>
            <person name="Tunlid A."/>
        </authorList>
    </citation>
    <scope>NUCLEOTIDE SEQUENCE [LARGE SCALE GENOMIC DNA]</scope>
    <source>
        <strain evidence="5 6">CBS 175.51</strain>
    </source>
</reference>
<dbReference type="PANTHER" id="PTHR10352">
    <property type="entry name" value="EUKARYOTIC TRANSLATION INITIATION FACTOR 3 SUBUNIT G"/>
    <property type="match status" value="1"/>
</dbReference>
<feature type="compositionally biased region" description="Polar residues" evidence="3">
    <location>
        <begin position="105"/>
        <end position="118"/>
    </location>
</feature>
<dbReference type="CDD" id="cd12320">
    <property type="entry name" value="RRM6_RBM19_RRM5_MRD1"/>
    <property type="match status" value="1"/>
</dbReference>
<feature type="domain" description="RRM" evidence="4">
    <location>
        <begin position="3"/>
        <end position="84"/>
    </location>
</feature>
<dbReference type="SMART" id="SM00360">
    <property type="entry name" value="RRM"/>
    <property type="match status" value="5"/>
</dbReference>
<dbReference type="InterPro" id="IPR000504">
    <property type="entry name" value="RRM_dom"/>
</dbReference>
<feature type="domain" description="RRM" evidence="4">
    <location>
        <begin position="702"/>
        <end position="779"/>
    </location>
</feature>
<dbReference type="Pfam" id="PF00076">
    <property type="entry name" value="RRM_1"/>
    <property type="match status" value="6"/>
</dbReference>
<proteinExistence type="predicted"/>
<gene>
    <name evidence="5" type="ORF">D9611_000589</name>
</gene>
<dbReference type="EMBL" id="JAACJK010000163">
    <property type="protein sequence ID" value="KAF5326103.1"/>
    <property type="molecule type" value="Genomic_DNA"/>
</dbReference>
<evidence type="ECO:0000256" key="1">
    <source>
        <dbReference type="ARBA" id="ARBA00022884"/>
    </source>
</evidence>
<feature type="domain" description="RRM" evidence="4">
    <location>
        <begin position="255"/>
        <end position="363"/>
    </location>
</feature>
<dbReference type="SUPFAM" id="SSF54928">
    <property type="entry name" value="RNA-binding domain, RBD"/>
    <property type="match status" value="3"/>
</dbReference>
<evidence type="ECO:0000313" key="5">
    <source>
        <dbReference type="EMBL" id="KAF5326103.1"/>
    </source>
</evidence>
<evidence type="ECO:0000313" key="6">
    <source>
        <dbReference type="Proteomes" id="UP000541558"/>
    </source>
</evidence>
<accession>A0A8H5BMV4</accession>
<feature type="compositionally biased region" description="Low complexity" evidence="3">
    <location>
        <begin position="146"/>
        <end position="171"/>
    </location>
</feature>
<evidence type="ECO:0000256" key="2">
    <source>
        <dbReference type="PROSITE-ProRule" id="PRU00176"/>
    </source>
</evidence>
<dbReference type="InterPro" id="IPR012677">
    <property type="entry name" value="Nucleotide-bd_a/b_plait_sf"/>
</dbReference>
<organism evidence="5 6">
    <name type="scientific">Ephemerocybe angulata</name>
    <dbReference type="NCBI Taxonomy" id="980116"/>
    <lineage>
        <taxon>Eukaryota</taxon>
        <taxon>Fungi</taxon>
        <taxon>Dikarya</taxon>
        <taxon>Basidiomycota</taxon>
        <taxon>Agaricomycotina</taxon>
        <taxon>Agaricomycetes</taxon>
        <taxon>Agaricomycetidae</taxon>
        <taxon>Agaricales</taxon>
        <taxon>Agaricineae</taxon>
        <taxon>Psathyrellaceae</taxon>
        <taxon>Ephemerocybe</taxon>
    </lineage>
</organism>
<dbReference type="InterPro" id="IPR035979">
    <property type="entry name" value="RBD_domain_sf"/>
</dbReference>
<sequence length="823" mass="90449">MSSRLIVKNLPPYVTPERLRQHFQQKGAPQAVLTDAKVSMKPDGTSRRFGFVGFKTPAEAAKAQAWFDRTFIDSVKIDVKVVEEKGHEPSPRPNKRARVGPSPGEASTSRLKESTTPAEPTKKNKQLEEFMEVMQPKKGPTWANDATATAPEPIIPTAPSTSAQAPAAPTPKADEDVAMEDVSEDAPAAEPLSDADWLKQRMSANVDKVKEEKVFEQSDDEDDGEAKKDVAMDVIEEVKPEEPKDPIKETILQTSRLFVRNLTFSCTEEELSEHFRPYGTISQVSIFLLTFLDLLRLPFGGENAFHPHPLRMKIHIPLDPNTKQGKGLAYVTFASPAEAVAAYESLDKRPFQGRLLHILGAVDRKGNADVEDKDGKIKTVKAEIQARRKALAGKEFNWSMLYMNSDAVASSIADRMNIPKTAILNPESGESSTNPSVKLALAETHIITETKAYLENNGVVLSSFTTKARSDTVVLVKNIPYGTTEAQIRELFEPHGELARVLVPPAGTIAVVEYVRPDEAVKGFKAVAYRRLGNSIVYVERGPLGMFTEGDVELQTSAEDKELLEKTVIRAPKGVSTAEGEADGAAAAQDGQDVAGGSTLYVKNLSFATTQEKLVQVFSGLPSFSFARVQTKTDPKKPGARLSMGYGFVGFKDVEGARKALSSMQGFVLDGHELSVKFAARGKEEMEKEVRATGTGSKGRTTKMIVKNVPFETTKKDIRDLFSAHGKLKSVRMPKKFDSRTRGFAFLEFVTRHEAENAFNALKHTHLLGRHLVLQWAEEEEQDLDALRKKAGVGFGDGKAMPGRKRKLDMGGKDDQDPEDLEV</sequence>
<dbReference type="PROSITE" id="PS50102">
    <property type="entry name" value="RRM"/>
    <property type="match status" value="5"/>
</dbReference>
<dbReference type="OrthoDB" id="439639at2759"/>
<dbReference type="AlphaFoldDB" id="A0A8H5BMV4"/>
<feature type="region of interest" description="Disordered" evidence="3">
    <location>
        <begin position="83"/>
        <end position="194"/>
    </location>
</feature>
<feature type="region of interest" description="Disordered" evidence="3">
    <location>
        <begin position="792"/>
        <end position="823"/>
    </location>
</feature>
<dbReference type="GO" id="GO:0003723">
    <property type="term" value="F:RNA binding"/>
    <property type="evidence" value="ECO:0007669"/>
    <property type="project" value="UniProtKB-UniRule"/>
</dbReference>
<feature type="domain" description="RRM" evidence="4">
    <location>
        <begin position="472"/>
        <end position="544"/>
    </location>
</feature>
<evidence type="ECO:0000259" key="4">
    <source>
        <dbReference type="PROSITE" id="PS50102"/>
    </source>
</evidence>
<evidence type="ECO:0000256" key="3">
    <source>
        <dbReference type="SAM" id="MobiDB-lite"/>
    </source>
</evidence>
<protein>
    <recommendedName>
        <fullName evidence="4">RRM domain-containing protein</fullName>
    </recommendedName>
</protein>
<dbReference type="Proteomes" id="UP000541558">
    <property type="component" value="Unassembled WGS sequence"/>
</dbReference>